<evidence type="ECO:0000256" key="5">
    <source>
        <dbReference type="SAM" id="SignalP"/>
    </source>
</evidence>
<protein>
    <recommendedName>
        <fullName evidence="6">Peptidase S8/S53 domain-containing protein</fullName>
    </recommendedName>
</protein>
<feature type="chain" id="PRO_5032981369" description="Peptidase S8/S53 domain-containing protein" evidence="5">
    <location>
        <begin position="25"/>
        <end position="359"/>
    </location>
</feature>
<dbReference type="KEGG" id="ahb:bsdtb5_03470"/>
<dbReference type="InterPro" id="IPR036852">
    <property type="entry name" value="Peptidase_S8/S53_dom_sf"/>
</dbReference>
<evidence type="ECO:0000256" key="4">
    <source>
        <dbReference type="PROSITE-ProRule" id="PRU01240"/>
    </source>
</evidence>
<keyword evidence="2 4" id="KW-0378">Hydrolase</keyword>
<dbReference type="PROSITE" id="PS51892">
    <property type="entry name" value="SUBTILASE"/>
    <property type="match status" value="1"/>
</dbReference>
<feature type="signal peptide" evidence="5">
    <location>
        <begin position="1"/>
        <end position="24"/>
    </location>
</feature>
<keyword evidence="1 4" id="KW-0645">Protease</keyword>
<keyword evidence="5" id="KW-0732">Signal</keyword>
<evidence type="ECO:0000256" key="1">
    <source>
        <dbReference type="ARBA" id="ARBA00022670"/>
    </source>
</evidence>
<evidence type="ECO:0000313" key="8">
    <source>
        <dbReference type="Proteomes" id="UP000595897"/>
    </source>
</evidence>
<organism evidence="7 8">
    <name type="scientific">Anaeromicropila herbilytica</name>
    <dbReference type="NCBI Taxonomy" id="2785025"/>
    <lineage>
        <taxon>Bacteria</taxon>
        <taxon>Bacillati</taxon>
        <taxon>Bacillota</taxon>
        <taxon>Clostridia</taxon>
        <taxon>Lachnospirales</taxon>
        <taxon>Lachnospiraceae</taxon>
        <taxon>Anaeromicropila</taxon>
    </lineage>
</organism>
<feature type="active site" description="Charge relay system" evidence="4">
    <location>
        <position position="104"/>
    </location>
</feature>
<keyword evidence="3 4" id="KW-0720">Serine protease</keyword>
<dbReference type="AlphaFoldDB" id="A0A7R7EHV4"/>
<dbReference type="GO" id="GO:0006508">
    <property type="term" value="P:proteolysis"/>
    <property type="evidence" value="ECO:0007669"/>
    <property type="project" value="UniProtKB-KW"/>
</dbReference>
<evidence type="ECO:0000256" key="2">
    <source>
        <dbReference type="ARBA" id="ARBA00022801"/>
    </source>
</evidence>
<feature type="active site" description="Charge relay system" evidence="4">
    <location>
        <position position="302"/>
    </location>
</feature>
<dbReference type="PRINTS" id="PR00723">
    <property type="entry name" value="SUBTILISIN"/>
</dbReference>
<proteinExistence type="inferred from homology"/>
<sequence length="359" mass="39568">MKRKKKKIIMLIVALILIFQTACNKSVKPYDDIRSIDSKEKKFEENEYNKEDILTYTFNEGTILKGSEELQKKIMDRGKNPGLGIKKLHEEGITGKGINVAIIDQNLLLHHPEFDGKIVQYYDTGCDQDANSGSMHAPAVTSILVGNSIGVAPDSKVYFAAAPSWKGDSKFYAKGLNWIIKENKELPKGEKIRVVSVSAAPSGEGSPFTKNKKMWDEAVLKAQKEGILVLDCRENEKTGIIYPAFYDPENPDDVSMCKGGFPSSPNVIPSSHIGVPCSYRTVAEEYNEGSPSYQYTGQGGLSWGIPYATGVLALGWQVNPHLDNDQIIKTLLDTCTKANDGSNIINPTAFIDAIKKTKK</sequence>
<gene>
    <name evidence="7" type="ORF">bsdtb5_03470</name>
</gene>
<accession>A0A7R7EHV4</accession>
<reference evidence="7 8" key="1">
    <citation type="submission" date="2020-11" db="EMBL/GenBank/DDBJ databases">
        <title>Draft genome sequencing of a Lachnospiraceae strain isolated from anoxic soil subjected to BSD treatment.</title>
        <authorList>
            <person name="Uek A."/>
            <person name="Tonouchi A."/>
        </authorList>
    </citation>
    <scope>NUCLEOTIDE SEQUENCE [LARGE SCALE GENOMIC DNA]</scope>
    <source>
        <strain evidence="7 8">TB5</strain>
    </source>
</reference>
<dbReference type="EMBL" id="AP024169">
    <property type="protein sequence ID" value="BCN29052.1"/>
    <property type="molecule type" value="Genomic_DNA"/>
</dbReference>
<evidence type="ECO:0000313" key="7">
    <source>
        <dbReference type="EMBL" id="BCN29052.1"/>
    </source>
</evidence>
<evidence type="ECO:0000259" key="6">
    <source>
        <dbReference type="Pfam" id="PF00082"/>
    </source>
</evidence>
<dbReference type="GO" id="GO:0004252">
    <property type="term" value="F:serine-type endopeptidase activity"/>
    <property type="evidence" value="ECO:0007669"/>
    <property type="project" value="UniProtKB-UniRule"/>
</dbReference>
<keyword evidence="8" id="KW-1185">Reference proteome</keyword>
<dbReference type="CDD" id="cd00306">
    <property type="entry name" value="Peptidases_S8_S53"/>
    <property type="match status" value="1"/>
</dbReference>
<dbReference type="Pfam" id="PF00082">
    <property type="entry name" value="Peptidase_S8"/>
    <property type="match status" value="1"/>
</dbReference>
<feature type="active site" description="Charge relay system" evidence="4">
    <location>
        <position position="136"/>
    </location>
</feature>
<dbReference type="Gene3D" id="3.40.50.200">
    <property type="entry name" value="Peptidase S8/S53 domain"/>
    <property type="match status" value="1"/>
</dbReference>
<dbReference type="Proteomes" id="UP000595897">
    <property type="component" value="Chromosome"/>
</dbReference>
<dbReference type="SUPFAM" id="SSF52743">
    <property type="entry name" value="Subtilisin-like"/>
    <property type="match status" value="1"/>
</dbReference>
<dbReference type="RefSeq" id="WP_271714351.1">
    <property type="nucleotide sequence ID" value="NZ_AP024169.1"/>
</dbReference>
<comment type="similarity">
    <text evidence="4">Belongs to the peptidase S8 family.</text>
</comment>
<dbReference type="InterPro" id="IPR015500">
    <property type="entry name" value="Peptidase_S8_subtilisin-rel"/>
</dbReference>
<feature type="domain" description="Peptidase S8/S53" evidence="6">
    <location>
        <begin position="95"/>
        <end position="340"/>
    </location>
</feature>
<dbReference type="InterPro" id="IPR000209">
    <property type="entry name" value="Peptidase_S8/S53_dom"/>
</dbReference>
<name>A0A7R7EHV4_9FIRM</name>
<evidence type="ECO:0000256" key="3">
    <source>
        <dbReference type="ARBA" id="ARBA00022825"/>
    </source>
</evidence>